<dbReference type="AlphaFoldDB" id="A0A4Z2FT99"/>
<dbReference type="EMBL" id="SRLO01000901">
    <property type="protein sequence ID" value="TNN44446.1"/>
    <property type="molecule type" value="Genomic_DNA"/>
</dbReference>
<gene>
    <name evidence="2" type="ORF">EYF80_045334</name>
</gene>
<evidence type="ECO:0000313" key="2">
    <source>
        <dbReference type="EMBL" id="TNN44446.1"/>
    </source>
</evidence>
<sequence>MVTPKPHWNLFFWWLRKVQSTRESGSGSSFFSSVAPTTQLLSTEPGGDEKPNDTLVSCMRVLASYSTPSCSCGRAADRLDPEGGGTENAARRLRF</sequence>
<evidence type="ECO:0000256" key="1">
    <source>
        <dbReference type="SAM" id="MobiDB-lite"/>
    </source>
</evidence>
<reference evidence="2 3" key="1">
    <citation type="submission" date="2019-03" db="EMBL/GenBank/DDBJ databases">
        <title>First draft genome of Liparis tanakae, snailfish: a comprehensive survey of snailfish specific genes.</title>
        <authorList>
            <person name="Kim W."/>
            <person name="Song I."/>
            <person name="Jeong J.-H."/>
            <person name="Kim D."/>
            <person name="Kim S."/>
            <person name="Ryu S."/>
            <person name="Song J.Y."/>
            <person name="Lee S.K."/>
        </authorList>
    </citation>
    <scope>NUCLEOTIDE SEQUENCE [LARGE SCALE GENOMIC DNA]</scope>
    <source>
        <tissue evidence="2">Muscle</tissue>
    </source>
</reference>
<proteinExistence type="predicted"/>
<name>A0A4Z2FT99_9TELE</name>
<evidence type="ECO:0000313" key="3">
    <source>
        <dbReference type="Proteomes" id="UP000314294"/>
    </source>
</evidence>
<protein>
    <submittedName>
        <fullName evidence="2">Uncharacterized protein</fullName>
    </submittedName>
</protein>
<organism evidence="2 3">
    <name type="scientific">Liparis tanakae</name>
    <name type="common">Tanaka's snailfish</name>
    <dbReference type="NCBI Taxonomy" id="230148"/>
    <lineage>
        <taxon>Eukaryota</taxon>
        <taxon>Metazoa</taxon>
        <taxon>Chordata</taxon>
        <taxon>Craniata</taxon>
        <taxon>Vertebrata</taxon>
        <taxon>Euteleostomi</taxon>
        <taxon>Actinopterygii</taxon>
        <taxon>Neopterygii</taxon>
        <taxon>Teleostei</taxon>
        <taxon>Neoteleostei</taxon>
        <taxon>Acanthomorphata</taxon>
        <taxon>Eupercaria</taxon>
        <taxon>Perciformes</taxon>
        <taxon>Cottioidei</taxon>
        <taxon>Cottales</taxon>
        <taxon>Liparidae</taxon>
        <taxon>Liparis</taxon>
    </lineage>
</organism>
<feature type="region of interest" description="Disordered" evidence="1">
    <location>
        <begin position="76"/>
        <end position="95"/>
    </location>
</feature>
<keyword evidence="3" id="KW-1185">Reference proteome</keyword>
<comment type="caution">
    <text evidence="2">The sequence shown here is derived from an EMBL/GenBank/DDBJ whole genome shotgun (WGS) entry which is preliminary data.</text>
</comment>
<accession>A0A4Z2FT99</accession>
<dbReference type="Proteomes" id="UP000314294">
    <property type="component" value="Unassembled WGS sequence"/>
</dbReference>